<dbReference type="AlphaFoldDB" id="A0A210Q8G7"/>
<dbReference type="OrthoDB" id="269227at2759"/>
<dbReference type="PANTHER" id="PTHR11552:SF147">
    <property type="entry name" value="CHOLINE DEHYDROGENASE, MITOCHONDRIAL"/>
    <property type="match status" value="1"/>
</dbReference>
<evidence type="ECO:0000259" key="7">
    <source>
        <dbReference type="Pfam" id="PF05199"/>
    </source>
</evidence>
<accession>A0A210Q8G7</accession>
<dbReference type="InterPro" id="IPR007867">
    <property type="entry name" value="GMC_OxRtase_C"/>
</dbReference>
<feature type="binding site" evidence="5">
    <location>
        <position position="257"/>
    </location>
    <ligand>
        <name>FAD</name>
        <dbReference type="ChEBI" id="CHEBI:57692"/>
    </ligand>
</feature>
<dbReference type="STRING" id="6573.A0A210Q8G7"/>
<dbReference type="Pfam" id="PF05199">
    <property type="entry name" value="GMC_oxred_C"/>
    <property type="match status" value="1"/>
</dbReference>
<organism evidence="8 9">
    <name type="scientific">Mizuhopecten yessoensis</name>
    <name type="common">Japanese scallop</name>
    <name type="synonym">Patinopecten yessoensis</name>
    <dbReference type="NCBI Taxonomy" id="6573"/>
    <lineage>
        <taxon>Eukaryota</taxon>
        <taxon>Metazoa</taxon>
        <taxon>Spiralia</taxon>
        <taxon>Lophotrochozoa</taxon>
        <taxon>Mollusca</taxon>
        <taxon>Bivalvia</taxon>
        <taxon>Autobranchia</taxon>
        <taxon>Pteriomorphia</taxon>
        <taxon>Pectinida</taxon>
        <taxon>Pectinoidea</taxon>
        <taxon>Pectinidae</taxon>
        <taxon>Mizuhopecten</taxon>
    </lineage>
</organism>
<feature type="binding site" evidence="5">
    <location>
        <begin position="129"/>
        <end position="132"/>
    </location>
    <ligand>
        <name>FAD</name>
        <dbReference type="ChEBI" id="CHEBI:57692"/>
    </ligand>
</feature>
<feature type="domain" description="Glucose-methanol-choline oxidoreductase C-terminal" evidence="7">
    <location>
        <begin position="443"/>
        <end position="586"/>
    </location>
</feature>
<gene>
    <name evidence="8" type="ORF">KP79_PYT07836</name>
</gene>
<dbReference type="Proteomes" id="UP000242188">
    <property type="component" value="Unassembled WGS sequence"/>
</dbReference>
<comment type="cofactor">
    <cofactor evidence="1 5">
        <name>FAD</name>
        <dbReference type="ChEBI" id="CHEBI:57692"/>
    </cofactor>
</comment>
<proteinExistence type="inferred from homology"/>
<evidence type="ECO:0000256" key="1">
    <source>
        <dbReference type="ARBA" id="ARBA00001974"/>
    </source>
</evidence>
<feature type="binding site" evidence="5">
    <location>
        <position position="121"/>
    </location>
    <ligand>
        <name>FAD</name>
        <dbReference type="ChEBI" id="CHEBI:57692"/>
    </ligand>
</feature>
<evidence type="ECO:0000313" key="9">
    <source>
        <dbReference type="Proteomes" id="UP000242188"/>
    </source>
</evidence>
<keyword evidence="9" id="KW-1185">Reference proteome</keyword>
<dbReference type="SUPFAM" id="SSF54373">
    <property type="entry name" value="FAD-linked reductases, C-terminal domain"/>
    <property type="match status" value="1"/>
</dbReference>
<dbReference type="GO" id="GO:0016614">
    <property type="term" value="F:oxidoreductase activity, acting on CH-OH group of donors"/>
    <property type="evidence" value="ECO:0007669"/>
    <property type="project" value="InterPro"/>
</dbReference>
<sequence length="611" mass="67997">MSRISIAVVVAIFATAAYLYRESSRKSDLSTVTLNNTYDYIVVGAGSAGSVIATRLSEDRGSNVLLLEAGGREEENPLISVPAAAMDVQKSEQDWQYFTEPQKHACKAMNENRSYWPRGYVLGGSSAINWMVYMRGNRHDYDSWAAEGCDGWSYKDVLPYFIKSENIQIPEFKTSKYHGKNGPLYVTGPTLTPLQEKYIQAGQQLGYNFVDCNGEDQIGFCRMQATIHKGVRWSTYQAFLKPVMTRSNLHVATHSIVTKVMIENKKAVGVELIRKGRKVKVYANKEVILSGGTINSPQTLMLSGIGPRKHLEEMGIDVVADLPVGNNLQDHILIPVVHSINISAALTEEKGNAVQSVLQYLLFKSGYIAATVLEAMGFVYKDGTTKDDGRSPDIQLHFMSAHGLTEKGKAHITMNYRDDIMNSIFTYDPAKETIQFLPTLLHPKSKGTIRLKSKDPFDHPVIDPKYLEDPDDVKTLIAAMRIIEKLVDTPVLKEIGIQLDSKSTMEELCDQHTFRSDAFWDCYIRHYTLTVYHPTTTCRMGALDDPTAVVDPSLRVRGISGLRVADASVMRNVPSANTNAASIMIGEKAADLIRGKDSVQDIKRILQKSKL</sequence>
<protein>
    <submittedName>
        <fullName evidence="8">Glucose dehydrogenase [acceptor]</fullName>
    </submittedName>
</protein>
<dbReference type="Gene3D" id="3.50.50.60">
    <property type="entry name" value="FAD/NAD(P)-binding domain"/>
    <property type="match status" value="1"/>
</dbReference>
<dbReference type="GO" id="GO:0050660">
    <property type="term" value="F:flavin adenine dinucleotide binding"/>
    <property type="evidence" value="ECO:0007669"/>
    <property type="project" value="InterPro"/>
</dbReference>
<comment type="similarity">
    <text evidence="2">Belongs to the GMC oxidoreductase family.</text>
</comment>
<dbReference type="PIRSF" id="PIRSF000137">
    <property type="entry name" value="Alcohol_oxidase"/>
    <property type="match status" value="1"/>
</dbReference>
<evidence type="ECO:0000256" key="4">
    <source>
        <dbReference type="ARBA" id="ARBA00022827"/>
    </source>
</evidence>
<evidence type="ECO:0000256" key="2">
    <source>
        <dbReference type="ARBA" id="ARBA00010790"/>
    </source>
</evidence>
<comment type="caution">
    <text evidence="8">The sequence shown here is derived from an EMBL/GenBank/DDBJ whole genome shotgun (WGS) entry which is preliminary data.</text>
</comment>
<reference evidence="8 9" key="1">
    <citation type="journal article" date="2017" name="Nat. Ecol. Evol.">
        <title>Scallop genome provides insights into evolution of bilaterian karyotype and development.</title>
        <authorList>
            <person name="Wang S."/>
            <person name="Zhang J."/>
            <person name="Jiao W."/>
            <person name="Li J."/>
            <person name="Xun X."/>
            <person name="Sun Y."/>
            <person name="Guo X."/>
            <person name="Huan P."/>
            <person name="Dong B."/>
            <person name="Zhang L."/>
            <person name="Hu X."/>
            <person name="Sun X."/>
            <person name="Wang J."/>
            <person name="Zhao C."/>
            <person name="Wang Y."/>
            <person name="Wang D."/>
            <person name="Huang X."/>
            <person name="Wang R."/>
            <person name="Lv J."/>
            <person name="Li Y."/>
            <person name="Zhang Z."/>
            <person name="Liu B."/>
            <person name="Lu W."/>
            <person name="Hui Y."/>
            <person name="Liang J."/>
            <person name="Zhou Z."/>
            <person name="Hou R."/>
            <person name="Li X."/>
            <person name="Liu Y."/>
            <person name="Li H."/>
            <person name="Ning X."/>
            <person name="Lin Y."/>
            <person name="Zhao L."/>
            <person name="Xing Q."/>
            <person name="Dou J."/>
            <person name="Li Y."/>
            <person name="Mao J."/>
            <person name="Guo H."/>
            <person name="Dou H."/>
            <person name="Li T."/>
            <person name="Mu C."/>
            <person name="Jiang W."/>
            <person name="Fu Q."/>
            <person name="Fu X."/>
            <person name="Miao Y."/>
            <person name="Liu J."/>
            <person name="Yu Q."/>
            <person name="Li R."/>
            <person name="Liao H."/>
            <person name="Li X."/>
            <person name="Kong Y."/>
            <person name="Jiang Z."/>
            <person name="Chourrout D."/>
            <person name="Li R."/>
            <person name="Bao Z."/>
        </authorList>
    </citation>
    <scope>NUCLEOTIDE SEQUENCE [LARGE SCALE GENOMIC DNA]</scope>
    <source>
        <strain evidence="8 9">PY_sf001</strain>
    </source>
</reference>
<name>A0A210Q8G7_MIZYE</name>
<feature type="domain" description="Glucose-methanol-choline oxidoreductase N-terminal" evidence="6">
    <location>
        <begin position="38"/>
        <end position="332"/>
    </location>
</feature>
<dbReference type="InterPro" id="IPR036188">
    <property type="entry name" value="FAD/NAD-bd_sf"/>
</dbReference>
<keyword evidence="3" id="KW-0285">Flavoprotein</keyword>
<evidence type="ECO:0000256" key="5">
    <source>
        <dbReference type="PIRSR" id="PIRSR000137-2"/>
    </source>
</evidence>
<evidence type="ECO:0000256" key="3">
    <source>
        <dbReference type="ARBA" id="ARBA00022630"/>
    </source>
</evidence>
<dbReference type="EMBL" id="NEDP02004628">
    <property type="protein sequence ID" value="OWF45028.1"/>
    <property type="molecule type" value="Genomic_DNA"/>
</dbReference>
<evidence type="ECO:0000313" key="8">
    <source>
        <dbReference type="EMBL" id="OWF45028.1"/>
    </source>
</evidence>
<dbReference type="SUPFAM" id="SSF51905">
    <property type="entry name" value="FAD/NAD(P)-binding domain"/>
    <property type="match status" value="1"/>
</dbReference>
<dbReference type="InterPro" id="IPR000172">
    <property type="entry name" value="GMC_OxRdtase_N"/>
</dbReference>
<keyword evidence="4 5" id="KW-0274">FAD</keyword>
<dbReference type="InterPro" id="IPR012132">
    <property type="entry name" value="GMC_OxRdtase"/>
</dbReference>
<dbReference type="Gene3D" id="3.30.560.10">
    <property type="entry name" value="Glucose Oxidase, domain 3"/>
    <property type="match status" value="1"/>
</dbReference>
<dbReference type="PANTHER" id="PTHR11552">
    <property type="entry name" value="GLUCOSE-METHANOL-CHOLINE GMC OXIDOREDUCTASE"/>
    <property type="match status" value="1"/>
</dbReference>
<evidence type="ECO:0000259" key="6">
    <source>
        <dbReference type="Pfam" id="PF00732"/>
    </source>
</evidence>
<dbReference type="Pfam" id="PF00732">
    <property type="entry name" value="GMC_oxred_N"/>
    <property type="match status" value="1"/>
</dbReference>